<keyword evidence="11" id="KW-1185">Reference proteome</keyword>
<dbReference type="GO" id="GO:0005829">
    <property type="term" value="C:cytosol"/>
    <property type="evidence" value="ECO:0007669"/>
    <property type="project" value="TreeGrafter"/>
</dbReference>
<evidence type="ECO:0000256" key="6">
    <source>
        <dbReference type="ARBA" id="ARBA00022927"/>
    </source>
</evidence>
<comment type="similarity">
    <text evidence="2">Belongs to the FliH family.</text>
</comment>
<evidence type="ECO:0000313" key="10">
    <source>
        <dbReference type="EMBL" id="QDT42088.1"/>
    </source>
</evidence>
<keyword evidence="10" id="KW-0282">Flagellum</keyword>
<protein>
    <recommendedName>
        <fullName evidence="3">Flagellar assembly protein FliH</fullName>
    </recommendedName>
</protein>
<evidence type="ECO:0000256" key="1">
    <source>
        <dbReference type="ARBA" id="ARBA00003041"/>
    </source>
</evidence>
<keyword evidence="7" id="KW-1006">Bacterial flagellum protein export</keyword>
<dbReference type="GO" id="GO:0015031">
    <property type="term" value="P:protein transport"/>
    <property type="evidence" value="ECO:0007669"/>
    <property type="project" value="UniProtKB-KW"/>
</dbReference>
<evidence type="ECO:0000313" key="11">
    <source>
        <dbReference type="Proteomes" id="UP000317171"/>
    </source>
</evidence>
<organism evidence="10 11">
    <name type="scientific">Gimesia alba</name>
    <dbReference type="NCBI Taxonomy" id="2527973"/>
    <lineage>
        <taxon>Bacteria</taxon>
        <taxon>Pseudomonadati</taxon>
        <taxon>Planctomycetota</taxon>
        <taxon>Planctomycetia</taxon>
        <taxon>Planctomycetales</taxon>
        <taxon>Planctomycetaceae</taxon>
        <taxon>Gimesia</taxon>
    </lineage>
</organism>
<reference evidence="10 11" key="1">
    <citation type="submission" date="2019-02" db="EMBL/GenBank/DDBJ databases">
        <title>Deep-cultivation of Planctomycetes and their phenomic and genomic characterization uncovers novel biology.</title>
        <authorList>
            <person name="Wiegand S."/>
            <person name="Jogler M."/>
            <person name="Boedeker C."/>
            <person name="Pinto D."/>
            <person name="Vollmers J."/>
            <person name="Rivas-Marin E."/>
            <person name="Kohn T."/>
            <person name="Peeters S.H."/>
            <person name="Heuer A."/>
            <person name="Rast P."/>
            <person name="Oberbeckmann S."/>
            <person name="Bunk B."/>
            <person name="Jeske O."/>
            <person name="Meyerdierks A."/>
            <person name="Storesund J.E."/>
            <person name="Kallscheuer N."/>
            <person name="Luecker S."/>
            <person name="Lage O.M."/>
            <person name="Pohl T."/>
            <person name="Merkel B.J."/>
            <person name="Hornburger P."/>
            <person name="Mueller R.-W."/>
            <person name="Bruemmer F."/>
            <person name="Labrenz M."/>
            <person name="Spormann A.M."/>
            <person name="Op den Camp H."/>
            <person name="Overmann J."/>
            <person name="Amann R."/>
            <person name="Jetten M.S.M."/>
            <person name="Mascher T."/>
            <person name="Medema M.H."/>
            <person name="Devos D.P."/>
            <person name="Kaster A.-K."/>
            <person name="Ovreas L."/>
            <person name="Rohde M."/>
            <person name="Galperin M.Y."/>
            <person name="Jogler C."/>
        </authorList>
    </citation>
    <scope>NUCLEOTIDE SEQUENCE [LARGE SCALE GENOMIC DNA]</scope>
    <source>
        <strain evidence="10 11">Pan241w</strain>
    </source>
</reference>
<dbReference type="PANTHER" id="PTHR34982">
    <property type="entry name" value="YOP PROTEINS TRANSLOCATION PROTEIN L"/>
    <property type="match status" value="1"/>
</dbReference>
<gene>
    <name evidence="10" type="ORF">Pan241w_21690</name>
</gene>
<sequence length="239" mass="26908">MAELEPVKLLKADAFRALGSKIAYNFKDMEKRCEDYLQNVRNQTRQMLIDAQQEAEQIKRDAFVAGKQEGHAEAQHELEAIIQTRSQESANRIVEEKLGAIYPALQAAVEGLQREQIHWRQTWDATAIEICLSIAEKMIRHEIKAHPESVRAMMSEALKLASGTQHIRFHLNPADVAHLGESTKQFVTNLTGCQTCEIIEDESISSGGCFIETQHGTIDATLEAQLDRISQELVIQTQD</sequence>
<keyword evidence="5" id="KW-1005">Bacterial flagellum biogenesis</keyword>
<keyword evidence="6" id="KW-0653">Protein transport</keyword>
<keyword evidence="10" id="KW-0969">Cilium</keyword>
<dbReference type="AlphaFoldDB" id="A0A517RDX6"/>
<dbReference type="EMBL" id="CP036269">
    <property type="protein sequence ID" value="QDT42088.1"/>
    <property type="molecule type" value="Genomic_DNA"/>
</dbReference>
<evidence type="ECO:0000259" key="9">
    <source>
        <dbReference type="Pfam" id="PF02108"/>
    </source>
</evidence>
<dbReference type="RefSeq" id="WP_145214699.1">
    <property type="nucleotide sequence ID" value="NZ_CP036269.1"/>
</dbReference>
<keyword evidence="8" id="KW-0175">Coiled coil</keyword>
<dbReference type="OrthoDB" id="9152601at2"/>
<comment type="function">
    <text evidence="1">Needed for flagellar regrowth and assembly.</text>
</comment>
<name>A0A517RDX6_9PLAN</name>
<evidence type="ECO:0000256" key="2">
    <source>
        <dbReference type="ARBA" id="ARBA00006602"/>
    </source>
</evidence>
<evidence type="ECO:0000256" key="8">
    <source>
        <dbReference type="SAM" id="Coils"/>
    </source>
</evidence>
<dbReference type="KEGG" id="gaz:Pan241w_21690"/>
<evidence type="ECO:0000256" key="4">
    <source>
        <dbReference type="ARBA" id="ARBA00022448"/>
    </source>
</evidence>
<dbReference type="Proteomes" id="UP000317171">
    <property type="component" value="Chromosome"/>
</dbReference>
<dbReference type="Pfam" id="PF02108">
    <property type="entry name" value="FliH"/>
    <property type="match status" value="1"/>
</dbReference>
<proteinExistence type="inferred from homology"/>
<accession>A0A517RDX6</accession>
<evidence type="ECO:0000256" key="5">
    <source>
        <dbReference type="ARBA" id="ARBA00022795"/>
    </source>
</evidence>
<evidence type="ECO:0000256" key="3">
    <source>
        <dbReference type="ARBA" id="ARBA00016507"/>
    </source>
</evidence>
<dbReference type="GO" id="GO:0044781">
    <property type="term" value="P:bacterial-type flagellum organization"/>
    <property type="evidence" value="ECO:0007669"/>
    <property type="project" value="UniProtKB-KW"/>
</dbReference>
<dbReference type="InterPro" id="IPR018035">
    <property type="entry name" value="Flagellar_FliH/T3SS_HrpE"/>
</dbReference>
<feature type="coiled-coil region" evidence="8">
    <location>
        <begin position="26"/>
        <end position="61"/>
    </location>
</feature>
<keyword evidence="4" id="KW-0813">Transport</keyword>
<feature type="domain" description="Flagellar assembly protein FliH/Type III secretion system HrpE" evidence="9">
    <location>
        <begin position="105"/>
        <end position="229"/>
    </location>
</feature>
<dbReference type="PANTHER" id="PTHR34982:SF1">
    <property type="entry name" value="FLAGELLAR ASSEMBLY PROTEIN FLIH"/>
    <property type="match status" value="1"/>
</dbReference>
<evidence type="ECO:0000256" key="7">
    <source>
        <dbReference type="ARBA" id="ARBA00023225"/>
    </source>
</evidence>
<keyword evidence="10" id="KW-0966">Cell projection</keyword>
<dbReference type="SUPFAM" id="SSF160527">
    <property type="entry name" value="V-type ATPase subunit E-like"/>
    <property type="match status" value="1"/>
</dbReference>
<dbReference type="InterPro" id="IPR051472">
    <property type="entry name" value="T3SS_Stator/FliH"/>
</dbReference>